<dbReference type="Pfam" id="PF14398">
    <property type="entry name" value="ATPgrasp_YheCD"/>
    <property type="match status" value="1"/>
</dbReference>
<keyword evidence="2" id="KW-1185">Reference proteome</keyword>
<evidence type="ECO:0000313" key="2">
    <source>
        <dbReference type="Proteomes" id="UP000677918"/>
    </source>
</evidence>
<organism evidence="1 2">
    <name type="scientific">Xylanibacillus composti</name>
    <dbReference type="NCBI Taxonomy" id="1572762"/>
    <lineage>
        <taxon>Bacteria</taxon>
        <taxon>Bacillati</taxon>
        <taxon>Bacillota</taxon>
        <taxon>Bacilli</taxon>
        <taxon>Bacillales</taxon>
        <taxon>Paenibacillaceae</taxon>
        <taxon>Xylanibacillus</taxon>
    </lineage>
</organism>
<gene>
    <name evidence="1" type="ORF">XYCOK13_12300</name>
</gene>
<name>A0A8J4M2C9_9BACL</name>
<dbReference type="InterPro" id="IPR026838">
    <property type="entry name" value="YheC/D"/>
</dbReference>
<dbReference type="SUPFAM" id="SSF56059">
    <property type="entry name" value="Glutathione synthetase ATP-binding domain-like"/>
    <property type="match status" value="1"/>
</dbReference>
<reference evidence="1" key="1">
    <citation type="submission" date="2021-04" db="EMBL/GenBank/DDBJ databases">
        <title>Draft genome sequence of Xylanibacillus composti strain K13.</title>
        <authorList>
            <person name="Uke A."/>
            <person name="Chhe C."/>
            <person name="Baramee S."/>
            <person name="Kosugi A."/>
        </authorList>
    </citation>
    <scope>NUCLEOTIDE SEQUENCE</scope>
    <source>
        <strain evidence="1">K13</strain>
    </source>
</reference>
<accession>A0A8J4M2C9</accession>
<comment type="caution">
    <text evidence="1">The sequence shown here is derived from an EMBL/GenBank/DDBJ whole genome shotgun (WGS) entry which is preliminary data.</text>
</comment>
<dbReference type="AlphaFoldDB" id="A0A8J4M2C9"/>
<evidence type="ECO:0000313" key="1">
    <source>
        <dbReference type="EMBL" id="GIQ68406.1"/>
    </source>
</evidence>
<proteinExistence type="predicted"/>
<dbReference type="RefSeq" id="WP_213410994.1">
    <property type="nucleotide sequence ID" value="NZ_BOVK01000015.1"/>
</dbReference>
<evidence type="ECO:0008006" key="3">
    <source>
        <dbReference type="Google" id="ProtNLM"/>
    </source>
</evidence>
<dbReference type="EMBL" id="BOVK01000015">
    <property type="protein sequence ID" value="GIQ68406.1"/>
    <property type="molecule type" value="Genomic_DNA"/>
</dbReference>
<sequence>MKTVGILVDAQVFRTIGSKKSSPEKLSIYNRAAAKHGLRPFYMCLEKTFPASGQAMGYRYANGKYRYVKLPIPKVIHNRSMPKGEKMRKRMRELAKKSHLFNERTRYSKYVIHQLLRGPFTAHLPATARYSSARLNRELEASPSFYVKPQSSSVGKGIIKITRIRNGKIKLQLPHRTTIADKRTAVKTINRVVRKQKYMIQQTIPLAKYKGRPYDIRVTVQRGARGQWQVTGMYGKVARKGSHVTNVARGGTAKACGSLFRHSFAHPSLVEQSTRQFSLQVARYLGNRLKRLADVGLDIGISPEGNPYFIEMNGRDMRYGFKKANMHKTFRRTYEAPIQYAKYLLKKR</sequence>
<dbReference type="Proteomes" id="UP000677918">
    <property type="component" value="Unassembled WGS sequence"/>
</dbReference>
<protein>
    <recommendedName>
        <fullName evidence="3">YheC/YheD family protein</fullName>
    </recommendedName>
</protein>
<dbReference type="Gene3D" id="3.30.470.20">
    <property type="entry name" value="ATP-grasp fold, B domain"/>
    <property type="match status" value="1"/>
</dbReference>